<gene>
    <name evidence="1" type="ORF">JZM60_09460</name>
</gene>
<evidence type="ECO:0000313" key="2">
    <source>
        <dbReference type="Proteomes" id="UP000663651"/>
    </source>
</evidence>
<keyword evidence="2" id="KW-1185">Reference proteome</keyword>
<name>A0ABX7Q0E8_9BACT</name>
<dbReference type="EMBL" id="CP071382">
    <property type="protein sequence ID" value="QSV44403.1"/>
    <property type="molecule type" value="Genomic_DNA"/>
</dbReference>
<organism evidence="1 2">
    <name type="scientific">Geobacter benzoatilyticus</name>
    <dbReference type="NCBI Taxonomy" id="2815309"/>
    <lineage>
        <taxon>Bacteria</taxon>
        <taxon>Pseudomonadati</taxon>
        <taxon>Thermodesulfobacteriota</taxon>
        <taxon>Desulfuromonadia</taxon>
        <taxon>Geobacterales</taxon>
        <taxon>Geobacteraceae</taxon>
        <taxon>Geobacter</taxon>
    </lineage>
</organism>
<reference evidence="1 2" key="1">
    <citation type="submission" date="2021-03" db="EMBL/GenBank/DDBJ databases">
        <title>Geobacter metallireducens gen. nov. sp. nov., a microorganism capable of coupling the complete oxidation of organic compounds to the reduction of iron and other metals.</title>
        <authorList>
            <person name="Li Y."/>
        </authorList>
    </citation>
    <scope>NUCLEOTIDE SEQUENCE [LARGE SCALE GENOMIC DNA]</scope>
    <source>
        <strain evidence="1 2">Jerry-YX</strain>
    </source>
</reference>
<evidence type="ECO:0000313" key="1">
    <source>
        <dbReference type="EMBL" id="QSV44403.1"/>
    </source>
</evidence>
<dbReference type="Proteomes" id="UP000663651">
    <property type="component" value="Chromosome"/>
</dbReference>
<protein>
    <submittedName>
        <fullName evidence="1">Uncharacterized protein</fullName>
    </submittedName>
</protein>
<accession>A0ABX7Q0E8</accession>
<dbReference type="RefSeq" id="WP_207162054.1">
    <property type="nucleotide sequence ID" value="NZ_CP071382.1"/>
</dbReference>
<proteinExistence type="predicted"/>
<sequence length="142" mass="15629">MREDFCARQVRPGAVFRLFVCNTNPPKIKILVVIATCNDGQYALAGCLYINSEINTNCLNTPELQALQLPLACADYGFLAHDSYLDCSHIFKMSTQEIERIFCDDGDVYLGEIPPVTLDAAKAKVAGAKSIPAKLRNQFGLL</sequence>